<keyword evidence="2" id="KW-1185">Reference proteome</keyword>
<reference evidence="1 2" key="1">
    <citation type="submission" date="2019-09" db="EMBL/GenBank/DDBJ databases">
        <title>Ecophysiology of the spiral-shaped methanotroph Methylospira mobilis as revealed by the complete genome sequence.</title>
        <authorList>
            <person name="Oshkin I.Y."/>
            <person name="Dedysh S.N."/>
            <person name="Miroshnikov K."/>
            <person name="Danilova O.V."/>
            <person name="Hakobyan A."/>
            <person name="Liesack W."/>
        </authorList>
    </citation>
    <scope>NUCLEOTIDE SEQUENCE [LARGE SCALE GENOMIC DNA]</scope>
    <source>
        <strain evidence="1 2">Shm1</strain>
    </source>
</reference>
<dbReference type="InterPro" id="IPR021254">
    <property type="entry name" value="DUF2806"/>
</dbReference>
<dbReference type="EMBL" id="CP044205">
    <property type="protein sequence ID" value="QFY41953.1"/>
    <property type="molecule type" value="Genomic_DNA"/>
</dbReference>
<dbReference type="RefSeq" id="WP_153247938.1">
    <property type="nucleotide sequence ID" value="NZ_CP044205.1"/>
</dbReference>
<dbReference type="Proteomes" id="UP000325755">
    <property type="component" value="Chromosome"/>
</dbReference>
<dbReference type="InParanoid" id="A0A5Q0BDJ5"/>
<protein>
    <submittedName>
        <fullName evidence="1">DUF2806 domain-containing protein</fullName>
    </submittedName>
</protein>
<dbReference type="Pfam" id="PF10987">
    <property type="entry name" value="DUF2806"/>
    <property type="match status" value="1"/>
</dbReference>
<proteinExistence type="predicted"/>
<name>A0A5Q0BDJ5_9GAMM</name>
<dbReference type="KEGG" id="mmob:F6R98_04355"/>
<gene>
    <name evidence="1" type="ORF">F6R98_04355</name>
</gene>
<evidence type="ECO:0000313" key="2">
    <source>
        <dbReference type="Proteomes" id="UP000325755"/>
    </source>
</evidence>
<sequence length="277" mass="31288">MSDYQKIFNDVLSNKPFFDGLTPWDDAKVSELEARAATRADKLAGLRQQNLERILGLAQQVAVPGEINKMAPHSDGWLAQFLSFAQDVTDERAQQFWADILAHYIADPDSIFKRSLFQLHQMDMWELEAFIEYCAFSFSLESGWRFMFEEALTRQELWGYVQGNDYTQHFINVGLLSGDISTLHARSARGMRIRYAEKEYALQFSASAQTEFTAAGGEDAAVPAQAAFGYRKFTPAGQQLARAVRSKTFYGYARNLIKALDSERGVVFQLIESEAAS</sequence>
<evidence type="ECO:0000313" key="1">
    <source>
        <dbReference type="EMBL" id="QFY41953.1"/>
    </source>
</evidence>
<accession>A0A5Q0BDJ5</accession>
<dbReference type="OrthoDB" id="886161at2"/>
<dbReference type="AlphaFoldDB" id="A0A5Q0BDJ5"/>
<organism evidence="1 2">
    <name type="scientific">Candidatus Methylospira mobilis</name>
    <dbReference type="NCBI Taxonomy" id="1808979"/>
    <lineage>
        <taxon>Bacteria</taxon>
        <taxon>Pseudomonadati</taxon>
        <taxon>Pseudomonadota</taxon>
        <taxon>Gammaproteobacteria</taxon>
        <taxon>Methylococcales</taxon>
        <taxon>Methylococcaceae</taxon>
        <taxon>Candidatus Methylospira</taxon>
    </lineage>
</organism>